<evidence type="ECO:0008006" key="3">
    <source>
        <dbReference type="Google" id="ProtNLM"/>
    </source>
</evidence>
<dbReference type="GO" id="GO:0016651">
    <property type="term" value="F:oxidoreductase activity, acting on NAD(P)H"/>
    <property type="evidence" value="ECO:0007669"/>
    <property type="project" value="InterPro"/>
</dbReference>
<dbReference type="GO" id="GO:0006120">
    <property type="term" value="P:mitochondrial electron transport, NADH to ubiquinone"/>
    <property type="evidence" value="ECO:0000318"/>
    <property type="project" value="GO_Central"/>
</dbReference>
<protein>
    <recommendedName>
        <fullName evidence="3">4Fe-4S ferredoxin-type domain-containing protein</fullName>
    </recommendedName>
</protein>
<proteinExistence type="predicted"/>
<evidence type="ECO:0000313" key="1">
    <source>
        <dbReference type="EMBL" id="KAJ0208448.1"/>
    </source>
</evidence>
<sequence>MCPTQAITIEAEEREDGSRRTTSYDIDMIKCIYWGFCQEAFPVDAIVKGPNFEFTTETHEVCLDTYWCVEIWELNVFFDVVSGGDEIVDVAGENTN</sequence>
<comment type="caution">
    <text evidence="1">The sequence shown here is derived from an EMBL/GenBank/DDBJ whole genome shotgun (WGS) entry which is preliminary data.</text>
</comment>
<dbReference type="GO" id="GO:0045271">
    <property type="term" value="C:respiratory chain complex I"/>
    <property type="evidence" value="ECO:0000318"/>
    <property type="project" value="GO_Central"/>
</dbReference>
<dbReference type="GO" id="GO:0032981">
    <property type="term" value="P:mitochondrial respiratory chain complex I assembly"/>
    <property type="evidence" value="ECO:0000318"/>
    <property type="project" value="GO_Central"/>
</dbReference>
<dbReference type="EMBL" id="NBSK02000005">
    <property type="protein sequence ID" value="KAJ0208448.1"/>
    <property type="molecule type" value="Genomic_DNA"/>
</dbReference>
<accession>A0A9R1VPT3</accession>
<reference evidence="1 2" key="1">
    <citation type="journal article" date="2017" name="Nat. Commun.">
        <title>Genome assembly with in vitro proximity ligation data and whole-genome triplication in lettuce.</title>
        <authorList>
            <person name="Reyes-Chin-Wo S."/>
            <person name="Wang Z."/>
            <person name="Yang X."/>
            <person name="Kozik A."/>
            <person name="Arikit S."/>
            <person name="Song C."/>
            <person name="Xia L."/>
            <person name="Froenicke L."/>
            <person name="Lavelle D.O."/>
            <person name="Truco M.J."/>
            <person name="Xia R."/>
            <person name="Zhu S."/>
            <person name="Xu C."/>
            <person name="Xu H."/>
            <person name="Xu X."/>
            <person name="Cox K."/>
            <person name="Korf I."/>
            <person name="Meyers B.C."/>
            <person name="Michelmore R.W."/>
        </authorList>
    </citation>
    <scope>NUCLEOTIDE SEQUENCE [LARGE SCALE GENOMIC DNA]</scope>
    <source>
        <strain evidence="2">cv. Salinas</strain>
        <tissue evidence="1">Seedlings</tissue>
    </source>
</reference>
<dbReference type="Gene3D" id="3.30.70.3270">
    <property type="match status" value="1"/>
</dbReference>
<keyword evidence="2" id="KW-1185">Reference proteome</keyword>
<dbReference type="AlphaFoldDB" id="A0A9R1VPT3"/>
<name>A0A9R1VPT3_LACSA</name>
<dbReference type="GO" id="GO:0005739">
    <property type="term" value="C:mitochondrion"/>
    <property type="evidence" value="ECO:0007669"/>
    <property type="project" value="GOC"/>
</dbReference>
<dbReference type="SUPFAM" id="SSF54862">
    <property type="entry name" value="4Fe-4S ferredoxins"/>
    <property type="match status" value="1"/>
</dbReference>
<evidence type="ECO:0000313" key="2">
    <source>
        <dbReference type="Proteomes" id="UP000235145"/>
    </source>
</evidence>
<gene>
    <name evidence="1" type="ORF">LSAT_V11C500248910</name>
</gene>
<dbReference type="PANTHER" id="PTHR10849">
    <property type="entry name" value="NADH DEHYDROGENASE UBIQUINONE IRON-SULFUR PROTEIN 8, MITOCHONDRIAL"/>
    <property type="match status" value="1"/>
</dbReference>
<dbReference type="Proteomes" id="UP000235145">
    <property type="component" value="Unassembled WGS sequence"/>
</dbReference>
<dbReference type="PANTHER" id="PTHR10849:SF32">
    <property type="entry name" value="NADH DEHYDROGENASE, NADH:UBIQUINONE REDUCTASE (H(+)-TRANSLOCATING)"/>
    <property type="match status" value="1"/>
</dbReference>
<organism evidence="1 2">
    <name type="scientific">Lactuca sativa</name>
    <name type="common">Garden lettuce</name>
    <dbReference type="NCBI Taxonomy" id="4236"/>
    <lineage>
        <taxon>Eukaryota</taxon>
        <taxon>Viridiplantae</taxon>
        <taxon>Streptophyta</taxon>
        <taxon>Embryophyta</taxon>
        <taxon>Tracheophyta</taxon>
        <taxon>Spermatophyta</taxon>
        <taxon>Magnoliopsida</taxon>
        <taxon>eudicotyledons</taxon>
        <taxon>Gunneridae</taxon>
        <taxon>Pentapetalae</taxon>
        <taxon>asterids</taxon>
        <taxon>campanulids</taxon>
        <taxon>Asterales</taxon>
        <taxon>Asteraceae</taxon>
        <taxon>Cichorioideae</taxon>
        <taxon>Cichorieae</taxon>
        <taxon>Lactucinae</taxon>
        <taxon>Lactuca</taxon>
    </lineage>
</organism>
<dbReference type="InterPro" id="IPR010226">
    <property type="entry name" value="NADH_quinone_OxRdtase_chainI"/>
</dbReference>
<dbReference type="GO" id="GO:0051539">
    <property type="term" value="F:4 iron, 4 sulfur cluster binding"/>
    <property type="evidence" value="ECO:0007669"/>
    <property type="project" value="InterPro"/>
</dbReference>